<feature type="transmembrane region" description="Helical" evidence="1">
    <location>
        <begin position="356"/>
        <end position="377"/>
    </location>
</feature>
<gene>
    <name evidence="3" type="ORF">ISU02_10085</name>
</gene>
<dbReference type="Pfam" id="PF00990">
    <property type="entry name" value="GGDEF"/>
    <property type="match status" value="1"/>
</dbReference>
<keyword evidence="1" id="KW-1133">Transmembrane helix</keyword>
<keyword evidence="1" id="KW-0472">Membrane</keyword>
<feature type="transmembrane region" description="Helical" evidence="1">
    <location>
        <begin position="12"/>
        <end position="35"/>
    </location>
</feature>
<dbReference type="InterPro" id="IPR000160">
    <property type="entry name" value="GGDEF_dom"/>
</dbReference>
<dbReference type="RefSeq" id="WP_194701699.1">
    <property type="nucleotide sequence ID" value="NZ_JADKNH010000005.1"/>
</dbReference>
<dbReference type="InterPro" id="IPR050469">
    <property type="entry name" value="Diguanylate_Cyclase"/>
</dbReference>
<evidence type="ECO:0000313" key="4">
    <source>
        <dbReference type="Proteomes" id="UP000614200"/>
    </source>
</evidence>
<organism evidence="3 4">
    <name type="scientific">Fusibacter ferrireducens</name>
    <dbReference type="NCBI Taxonomy" id="2785058"/>
    <lineage>
        <taxon>Bacteria</taxon>
        <taxon>Bacillati</taxon>
        <taxon>Bacillota</taxon>
        <taxon>Clostridia</taxon>
        <taxon>Eubacteriales</taxon>
        <taxon>Eubacteriales Family XII. Incertae Sedis</taxon>
        <taxon>Fusibacter</taxon>
    </lineage>
</organism>
<keyword evidence="1" id="KW-0812">Transmembrane</keyword>
<dbReference type="Gene3D" id="3.30.70.270">
    <property type="match status" value="1"/>
</dbReference>
<evidence type="ECO:0000256" key="1">
    <source>
        <dbReference type="SAM" id="Phobius"/>
    </source>
</evidence>
<sequence length="704" mass="81718">MAKIRWHKKSIVTRLTFFVVIIIVIQTVILVGSLITGGVLNQAEKNAYQAFYEKVNNRRDFVQREMKNRWTNLEPYLLPISKMISKEGVSTDAVFGEVVTELIAMLRTTQVSGVYMILDPNDITMDKYPALYLRDYDPVTNLDTNDDIYMICGPSDLAKRMKIPLDQTWQYNLKLTEENSDFYFKPYKNAPLTTKASYLGYWSKPFRLSKGDLPVLTYSMPLFDINGVLKGVIGVEITLNYLTQFFPASELQPQDSLGYMIAYKDHLNEFLTPIFMEGALQKRMISSTSPLDLSVVDENRNIYMLNKHEGVENIYASVEKIGLYQFNTPFEDEQWYIVGFMREDYLLNYVNRIKHILWMSLWISAIVGIFGGILVSYQVSKPIINLANQVRESDKSKIMRLKPTGLLELDELSSTMEFTNKLMLASASRLSRISEMFDVPIGAFEINLTTERVFVTDYFFSILEVEAHKKANLETKVGFIKLIDEILDNPEPDESDVYRLREDPPRWVKIKMIEDVDLMYGIIMDVTEEIREKNQIKLDRDLDPLTKLLNRKGFQWQFESWNKKDHFGEAALLMFDLDNLKIINDSYGHKWGDQYIIHAVEGLETITDNDHKLLGRRSGDEFVMLLYGFESKAAIRKCILNFYEKMGRQFIELPDGTQKTVAISAGIMWMDHPELSYDELLHYADEALYESKRHNKGRFTESQY</sequence>
<feature type="domain" description="GGDEF" evidence="2">
    <location>
        <begin position="568"/>
        <end position="704"/>
    </location>
</feature>
<proteinExistence type="predicted"/>
<comment type="caution">
    <text evidence="3">The sequence shown here is derived from an EMBL/GenBank/DDBJ whole genome shotgun (WGS) entry which is preliminary data.</text>
</comment>
<dbReference type="CDD" id="cd01949">
    <property type="entry name" value="GGDEF"/>
    <property type="match status" value="1"/>
</dbReference>
<dbReference type="InterPro" id="IPR043128">
    <property type="entry name" value="Rev_trsase/Diguanyl_cyclase"/>
</dbReference>
<keyword evidence="4" id="KW-1185">Reference proteome</keyword>
<dbReference type="PANTHER" id="PTHR45138:SF9">
    <property type="entry name" value="DIGUANYLATE CYCLASE DGCM-RELATED"/>
    <property type="match status" value="1"/>
</dbReference>
<reference evidence="3 4" key="1">
    <citation type="submission" date="2020-11" db="EMBL/GenBank/DDBJ databases">
        <title>Fusibacter basophilias sp. nov.</title>
        <authorList>
            <person name="Qiu D."/>
        </authorList>
    </citation>
    <scope>NUCLEOTIDE SEQUENCE [LARGE SCALE GENOMIC DNA]</scope>
    <source>
        <strain evidence="3 4">Q10-2</strain>
    </source>
</reference>
<dbReference type="Proteomes" id="UP000614200">
    <property type="component" value="Unassembled WGS sequence"/>
</dbReference>
<dbReference type="PROSITE" id="PS50887">
    <property type="entry name" value="GGDEF"/>
    <property type="match status" value="1"/>
</dbReference>
<evidence type="ECO:0000259" key="2">
    <source>
        <dbReference type="PROSITE" id="PS50887"/>
    </source>
</evidence>
<dbReference type="SUPFAM" id="SSF55073">
    <property type="entry name" value="Nucleotide cyclase"/>
    <property type="match status" value="1"/>
</dbReference>
<accession>A0ABR9ZSZ2</accession>
<dbReference type="SMART" id="SM00267">
    <property type="entry name" value="GGDEF"/>
    <property type="match status" value="1"/>
</dbReference>
<dbReference type="CDD" id="cd18773">
    <property type="entry name" value="PDC1_HK_sensor"/>
    <property type="match status" value="1"/>
</dbReference>
<dbReference type="Gene3D" id="3.30.450.20">
    <property type="entry name" value="PAS domain"/>
    <property type="match status" value="1"/>
</dbReference>
<dbReference type="NCBIfam" id="TIGR00254">
    <property type="entry name" value="GGDEF"/>
    <property type="match status" value="1"/>
</dbReference>
<name>A0ABR9ZSZ2_9FIRM</name>
<dbReference type="EMBL" id="JADKNH010000005">
    <property type="protein sequence ID" value="MBF4693471.1"/>
    <property type="molecule type" value="Genomic_DNA"/>
</dbReference>
<dbReference type="PANTHER" id="PTHR45138">
    <property type="entry name" value="REGULATORY COMPONENTS OF SENSORY TRANSDUCTION SYSTEM"/>
    <property type="match status" value="1"/>
</dbReference>
<protein>
    <submittedName>
        <fullName evidence="3">Diguanylate cyclase</fullName>
    </submittedName>
</protein>
<evidence type="ECO:0000313" key="3">
    <source>
        <dbReference type="EMBL" id="MBF4693471.1"/>
    </source>
</evidence>
<dbReference type="InterPro" id="IPR029787">
    <property type="entry name" value="Nucleotide_cyclase"/>
</dbReference>